<reference evidence="3" key="1">
    <citation type="submission" date="2012-11" db="EMBL/GenBank/DDBJ databases">
        <authorList>
            <person name="Lucero-Rivera Y.E."/>
            <person name="Tovar-Ramirez D."/>
        </authorList>
    </citation>
    <scope>NUCLEOTIDE SEQUENCE [LARGE SCALE GENOMIC DNA]</scope>
    <source>
        <strain evidence="3">Araruama</strain>
    </source>
</reference>
<dbReference type="InterPro" id="IPR027417">
    <property type="entry name" value="P-loop_NTPase"/>
</dbReference>
<gene>
    <name evidence="2" type="ORF">OMM_01011</name>
</gene>
<comment type="caution">
    <text evidence="2">The sequence shown here is derived from an EMBL/GenBank/DDBJ whole genome shotgun (WGS) entry which is preliminary data.</text>
</comment>
<dbReference type="Proteomes" id="UP000189670">
    <property type="component" value="Unassembled WGS sequence"/>
</dbReference>
<name>A0A1V1PEL9_9BACT</name>
<evidence type="ECO:0000313" key="2">
    <source>
        <dbReference type="EMBL" id="ETR73352.1"/>
    </source>
</evidence>
<sequence length="228" mass="26951">MKKNIIPAPLPTNQFAFEKIRSKNMIYVDKTQLIYNMISNPDYYFLSRPRRFGKSLLVSILKHIYLGNRDYFKGLWIDLHADWEWKEWPILFFDFNSISNGNEEELKKDLHDSLIHNLERYDIKLSKKTLKQKFKEALSKLHKATNSKIVILVDEYDKPIIDHLDNEELSKTNILILFYGKICFSHFRASGFKTILTRKCFNVILSLCFFTPNWAHLPVKNLTSSVTI</sequence>
<evidence type="ECO:0000259" key="1">
    <source>
        <dbReference type="Pfam" id="PF09820"/>
    </source>
</evidence>
<dbReference type="EMBL" id="ATBP01000068">
    <property type="protein sequence ID" value="ETR73352.1"/>
    <property type="molecule type" value="Genomic_DNA"/>
</dbReference>
<protein>
    <recommendedName>
        <fullName evidence="1">AAA-ATPase-like domain-containing protein</fullName>
    </recommendedName>
</protein>
<organism evidence="2 3">
    <name type="scientific">Candidatus Magnetoglobus multicellularis str. Araruama</name>
    <dbReference type="NCBI Taxonomy" id="890399"/>
    <lineage>
        <taxon>Bacteria</taxon>
        <taxon>Pseudomonadati</taxon>
        <taxon>Thermodesulfobacteriota</taxon>
        <taxon>Desulfobacteria</taxon>
        <taxon>Desulfobacterales</taxon>
        <taxon>Desulfobacteraceae</taxon>
        <taxon>Candidatus Magnetoglobus</taxon>
    </lineage>
</organism>
<dbReference type="Gene3D" id="3.40.50.300">
    <property type="entry name" value="P-loop containing nucleotide triphosphate hydrolases"/>
    <property type="match status" value="1"/>
</dbReference>
<dbReference type="SUPFAM" id="SSF52540">
    <property type="entry name" value="P-loop containing nucleoside triphosphate hydrolases"/>
    <property type="match status" value="1"/>
</dbReference>
<dbReference type="Pfam" id="PF09820">
    <property type="entry name" value="AAA-ATPase_like"/>
    <property type="match status" value="1"/>
</dbReference>
<accession>A0A1V1PEL9</accession>
<dbReference type="PANTHER" id="PTHR34825:SF1">
    <property type="entry name" value="AAA-ATPASE-LIKE DOMAIN-CONTAINING PROTEIN"/>
    <property type="match status" value="1"/>
</dbReference>
<proteinExistence type="predicted"/>
<feature type="domain" description="AAA-ATPase-like" evidence="1">
    <location>
        <begin position="16"/>
        <end position="180"/>
    </location>
</feature>
<evidence type="ECO:0000313" key="3">
    <source>
        <dbReference type="Proteomes" id="UP000189670"/>
    </source>
</evidence>
<dbReference type="AlphaFoldDB" id="A0A1V1PEL9"/>
<dbReference type="InterPro" id="IPR018631">
    <property type="entry name" value="AAA-ATPase-like_dom"/>
</dbReference>
<dbReference type="PANTHER" id="PTHR34825">
    <property type="entry name" value="CONSERVED PROTEIN, WITH A WEAK D-GALACTARATE DEHYDRATASE/ALTRONATE HYDROLASE DOMAIN"/>
    <property type="match status" value="1"/>
</dbReference>